<proteinExistence type="inferred from homology"/>
<evidence type="ECO:0000256" key="2">
    <source>
        <dbReference type="ARBA" id="ARBA00022475"/>
    </source>
</evidence>
<feature type="transmembrane region" description="Helical" evidence="7">
    <location>
        <begin position="404"/>
        <end position="424"/>
    </location>
</feature>
<keyword evidence="4 7" id="KW-1133">Transmembrane helix</keyword>
<keyword evidence="3 7" id="KW-0812">Transmembrane</keyword>
<evidence type="ECO:0000313" key="9">
    <source>
        <dbReference type="EMBL" id="MDO8107262.1"/>
    </source>
</evidence>
<evidence type="ECO:0000256" key="3">
    <source>
        <dbReference type="ARBA" id="ARBA00022692"/>
    </source>
</evidence>
<feature type="transmembrane region" description="Helical" evidence="7">
    <location>
        <begin position="736"/>
        <end position="760"/>
    </location>
</feature>
<dbReference type="PANTHER" id="PTHR30572:SF4">
    <property type="entry name" value="ABC TRANSPORTER PERMEASE YTRF"/>
    <property type="match status" value="1"/>
</dbReference>
<evidence type="ECO:0000256" key="1">
    <source>
        <dbReference type="ARBA" id="ARBA00004651"/>
    </source>
</evidence>
<keyword evidence="5 7" id="KW-0472">Membrane</keyword>
<keyword evidence="10" id="KW-1185">Reference proteome</keyword>
<feature type="domain" description="ABC3 transporter permease C-terminal" evidence="8">
    <location>
        <begin position="743"/>
        <end position="865"/>
    </location>
</feature>
<organism evidence="9 10">
    <name type="scientific">Actinotalea lenta</name>
    <dbReference type="NCBI Taxonomy" id="3064654"/>
    <lineage>
        <taxon>Bacteria</taxon>
        <taxon>Bacillati</taxon>
        <taxon>Actinomycetota</taxon>
        <taxon>Actinomycetes</taxon>
        <taxon>Micrococcales</taxon>
        <taxon>Cellulomonadaceae</taxon>
        <taxon>Actinotalea</taxon>
    </lineage>
</organism>
<feature type="transmembrane region" description="Helical" evidence="7">
    <location>
        <begin position="436"/>
        <end position="455"/>
    </location>
</feature>
<evidence type="ECO:0000259" key="8">
    <source>
        <dbReference type="Pfam" id="PF02687"/>
    </source>
</evidence>
<feature type="transmembrane region" description="Helical" evidence="7">
    <location>
        <begin position="519"/>
        <end position="538"/>
    </location>
</feature>
<comment type="caution">
    <text evidence="9">The sequence shown here is derived from an EMBL/GenBank/DDBJ whole genome shotgun (WGS) entry which is preliminary data.</text>
</comment>
<keyword evidence="2" id="KW-1003">Cell membrane</keyword>
<reference evidence="9 10" key="1">
    <citation type="submission" date="2023-07" db="EMBL/GenBank/DDBJ databases">
        <title>Description of novel actinomycetes strains, isolated from tidal flat sediment.</title>
        <authorList>
            <person name="Lu C."/>
        </authorList>
    </citation>
    <scope>NUCLEOTIDE SEQUENCE [LARGE SCALE GENOMIC DNA]</scope>
    <source>
        <strain evidence="9 10">SYSU T00b441</strain>
    </source>
</reference>
<dbReference type="Pfam" id="PF02687">
    <property type="entry name" value="FtsX"/>
    <property type="match status" value="1"/>
</dbReference>
<comment type="similarity">
    <text evidence="6">Belongs to the ABC-4 integral membrane protein family.</text>
</comment>
<dbReference type="InterPro" id="IPR003838">
    <property type="entry name" value="ABC3_permease_C"/>
</dbReference>
<dbReference type="Proteomes" id="UP001232536">
    <property type="component" value="Unassembled WGS sequence"/>
</dbReference>
<dbReference type="InterPro" id="IPR050250">
    <property type="entry name" value="Macrolide_Exporter_MacB"/>
</dbReference>
<feature type="transmembrane region" description="Helical" evidence="7">
    <location>
        <begin position="787"/>
        <end position="817"/>
    </location>
</feature>
<evidence type="ECO:0000256" key="7">
    <source>
        <dbReference type="SAM" id="Phobius"/>
    </source>
</evidence>
<sequence>MTWARLLLRHLRLSGTRWGVLAGVVALASALTMLWPRWLDTTTTHELRSDLGSASRIFVDPAAAPRAVILLPPPDGAAGRWTSQDAWRVVDAALTRDRASLPEPLRGLLGAPQYQLTWQGLSARDASVPDRGLMYVQPANAPQLLEHVRIVEGRAPAQEPPAVDGVDRLEVAMSVESADQMRWKVGDVRGAQLEDAEGLPVDVVLVGTFTPDDPHSSYWQNAATLLHPTFSGTNDTGLIVGVRGLISPGAGLRTMSALLPAIAPDSTRLWFPLRTDHLEAREAATVAHQLRTELRGVSDGGGTVTFTSNAPEHIDTVLARARTATTVLGIAVAAPAGVLLALLALAAQVVVAPRRTAQRLVALRGGTVAQHRALLGTEAALVSLPAAALGGLAAQALIPVDVSPWWWLAPGLLGLAPVAALGTGSPTPRSAAAPRVAVEVGLTLLAAAAVIELVVTGPGAAGANPLAVLAPLLLAVLVALACVRLVPRLLAPLARRLRDRDDLVDPLGAALAARRTAPLTATVATVAGTAVALLGVLVTSTIDAARTDAARADVGADVRVTGYLDGDQVEALRTLPGVAAVAPVETSTSVAVQSGDSHLLVPLYAVGPELAVVQRDVPGAVPVPPVGGLIASSETRRHSGDAVVLETAPHVPLTVTATATAAPGLTGSQRWIVVNRASLVDVTTHLDVTRAFLALEPSADPEAVAAAVRDVAGPAATVDAAHTRLEQLRSAATATAMSVGIGVVVAAGLLAAMLAVALALADRSARRTRVVAVLRTMGLPSRAEVRLVLWEVAPVVAVSVLAGVGLGFALTGLLLASTDVRPFTGGAAQPGLVVDPVALTGAVVAVVAVACVAVAVSAFAAARRSAAVVLRAGEDR</sequence>
<feature type="transmembrane region" description="Helical" evidence="7">
    <location>
        <begin position="20"/>
        <end position="39"/>
    </location>
</feature>
<feature type="transmembrane region" description="Helical" evidence="7">
    <location>
        <begin position="373"/>
        <end position="398"/>
    </location>
</feature>
<evidence type="ECO:0000256" key="5">
    <source>
        <dbReference type="ARBA" id="ARBA00023136"/>
    </source>
</evidence>
<protein>
    <submittedName>
        <fullName evidence="9">ABC transporter permease</fullName>
    </submittedName>
</protein>
<gene>
    <name evidence="9" type="ORF">Q6348_08645</name>
</gene>
<feature type="transmembrane region" description="Helical" evidence="7">
    <location>
        <begin position="837"/>
        <end position="862"/>
    </location>
</feature>
<name>A0ABT9DDZ8_9CELL</name>
<feature type="transmembrane region" description="Helical" evidence="7">
    <location>
        <begin position="467"/>
        <end position="486"/>
    </location>
</feature>
<dbReference type="PANTHER" id="PTHR30572">
    <property type="entry name" value="MEMBRANE COMPONENT OF TRANSPORTER-RELATED"/>
    <property type="match status" value="1"/>
</dbReference>
<evidence type="ECO:0000256" key="6">
    <source>
        <dbReference type="ARBA" id="ARBA00038076"/>
    </source>
</evidence>
<dbReference type="RefSeq" id="WP_304600893.1">
    <property type="nucleotide sequence ID" value="NZ_JAUQYO010000001.1"/>
</dbReference>
<evidence type="ECO:0000256" key="4">
    <source>
        <dbReference type="ARBA" id="ARBA00022989"/>
    </source>
</evidence>
<feature type="transmembrane region" description="Helical" evidence="7">
    <location>
        <begin position="327"/>
        <end position="352"/>
    </location>
</feature>
<comment type="subcellular location">
    <subcellularLocation>
        <location evidence="1">Cell membrane</location>
        <topology evidence="1">Multi-pass membrane protein</topology>
    </subcellularLocation>
</comment>
<evidence type="ECO:0000313" key="10">
    <source>
        <dbReference type="Proteomes" id="UP001232536"/>
    </source>
</evidence>
<accession>A0ABT9DDZ8</accession>
<dbReference type="EMBL" id="JAUQYP010000001">
    <property type="protein sequence ID" value="MDO8107262.1"/>
    <property type="molecule type" value="Genomic_DNA"/>
</dbReference>